<dbReference type="GO" id="GO:0010427">
    <property type="term" value="F:abscisic acid binding"/>
    <property type="evidence" value="ECO:0007669"/>
    <property type="project" value="TreeGrafter"/>
</dbReference>
<dbReference type="CDD" id="cd07821">
    <property type="entry name" value="PYR_PYL_RCAR_like"/>
    <property type="match status" value="1"/>
</dbReference>
<dbReference type="GO" id="GO:0005634">
    <property type="term" value="C:nucleus"/>
    <property type="evidence" value="ECO:0007669"/>
    <property type="project" value="UniProtKB-SubCell"/>
</dbReference>
<dbReference type="Gene3D" id="3.30.530.20">
    <property type="match status" value="1"/>
</dbReference>
<keyword evidence="7" id="KW-0539">Nucleus</keyword>
<evidence type="ECO:0000256" key="2">
    <source>
        <dbReference type="ARBA" id="ARBA00004496"/>
    </source>
</evidence>
<evidence type="ECO:0000256" key="1">
    <source>
        <dbReference type="ARBA" id="ARBA00004123"/>
    </source>
</evidence>
<dbReference type="Proteomes" id="UP000325081">
    <property type="component" value="Unassembled WGS sequence"/>
</dbReference>
<dbReference type="PANTHER" id="PTHR31213:SF82">
    <property type="entry name" value="ABSCISIC ACID RECEPTOR PYL11-RELATED"/>
    <property type="match status" value="1"/>
</dbReference>
<dbReference type="EMBL" id="BKCP01004627">
    <property type="protein sequence ID" value="GER32645.1"/>
    <property type="molecule type" value="Genomic_DNA"/>
</dbReference>
<dbReference type="AlphaFoldDB" id="A0A5A7PIF1"/>
<keyword evidence="6 9" id="KW-0675">Receptor</keyword>
<name>A0A5A7PIF1_STRAF</name>
<sequence>MRPIPIKERMRALYHTHSLNPNQCCSMLTQSIRAPLPLVWSLVRDFARPQAYKQYVRSCHLSSGDGGPGSVREVTVLSGLPAVSSTEVLERLSDERHVMVVRIIGGDHRLVNYRSTVTVHEEEDEQEEGGGTLTVVMESYVVDVPVDSCDSDTCLFADTIIGFNLKSLASVAERMAADGGGGDN</sequence>
<dbReference type="GO" id="GO:0038023">
    <property type="term" value="F:signaling receptor activity"/>
    <property type="evidence" value="ECO:0007669"/>
    <property type="project" value="TreeGrafter"/>
</dbReference>
<dbReference type="SUPFAM" id="SSF55961">
    <property type="entry name" value="Bet v1-like"/>
    <property type="match status" value="1"/>
</dbReference>
<proteinExistence type="inferred from homology"/>
<dbReference type="Pfam" id="PF10604">
    <property type="entry name" value="Polyketide_cyc2"/>
    <property type="match status" value="1"/>
</dbReference>
<evidence type="ECO:0000256" key="3">
    <source>
        <dbReference type="ARBA" id="ARBA00008594"/>
    </source>
</evidence>
<gene>
    <name evidence="9" type="ORF">STAS_08728</name>
</gene>
<keyword evidence="8" id="KW-0650">Protein phosphatase inhibitor</keyword>
<organism evidence="9 10">
    <name type="scientific">Striga asiatica</name>
    <name type="common">Asiatic witchweed</name>
    <name type="synonym">Buchnera asiatica</name>
    <dbReference type="NCBI Taxonomy" id="4170"/>
    <lineage>
        <taxon>Eukaryota</taxon>
        <taxon>Viridiplantae</taxon>
        <taxon>Streptophyta</taxon>
        <taxon>Embryophyta</taxon>
        <taxon>Tracheophyta</taxon>
        <taxon>Spermatophyta</taxon>
        <taxon>Magnoliopsida</taxon>
        <taxon>eudicotyledons</taxon>
        <taxon>Gunneridae</taxon>
        <taxon>Pentapetalae</taxon>
        <taxon>asterids</taxon>
        <taxon>lamiids</taxon>
        <taxon>Lamiales</taxon>
        <taxon>Orobanchaceae</taxon>
        <taxon>Buchnereae</taxon>
        <taxon>Striga</taxon>
    </lineage>
</organism>
<accession>A0A5A7PIF1</accession>
<evidence type="ECO:0000256" key="6">
    <source>
        <dbReference type="ARBA" id="ARBA00023170"/>
    </source>
</evidence>
<dbReference type="GO" id="GO:0009738">
    <property type="term" value="P:abscisic acid-activated signaling pathway"/>
    <property type="evidence" value="ECO:0007669"/>
    <property type="project" value="UniProtKB-KW"/>
</dbReference>
<evidence type="ECO:0000256" key="5">
    <source>
        <dbReference type="ARBA" id="ARBA00022682"/>
    </source>
</evidence>
<dbReference type="GO" id="GO:0005737">
    <property type="term" value="C:cytoplasm"/>
    <property type="evidence" value="ECO:0007669"/>
    <property type="project" value="UniProtKB-SubCell"/>
</dbReference>
<comment type="similarity">
    <text evidence="3">Belongs to the PYR/PYL/RCAR abscisic acid intracellular receptor family.</text>
</comment>
<keyword evidence="4" id="KW-0963">Cytoplasm</keyword>
<dbReference type="OrthoDB" id="4436220at2759"/>
<evidence type="ECO:0000313" key="10">
    <source>
        <dbReference type="Proteomes" id="UP000325081"/>
    </source>
</evidence>
<dbReference type="InterPro" id="IPR023393">
    <property type="entry name" value="START-like_dom_sf"/>
</dbReference>
<dbReference type="InterPro" id="IPR050279">
    <property type="entry name" value="Plant_def-hormone_signal"/>
</dbReference>
<keyword evidence="5" id="KW-0938">Abscisic acid signaling pathway</keyword>
<evidence type="ECO:0000256" key="4">
    <source>
        <dbReference type="ARBA" id="ARBA00022490"/>
    </source>
</evidence>
<evidence type="ECO:0000313" key="9">
    <source>
        <dbReference type="EMBL" id="GER32645.1"/>
    </source>
</evidence>
<dbReference type="PANTHER" id="PTHR31213">
    <property type="entry name" value="OS08G0374000 PROTEIN-RELATED"/>
    <property type="match status" value="1"/>
</dbReference>
<comment type="subcellular location">
    <subcellularLocation>
        <location evidence="2">Cytoplasm</location>
    </subcellularLocation>
    <subcellularLocation>
        <location evidence="1">Nucleus</location>
    </subcellularLocation>
</comment>
<comment type="caution">
    <text evidence="9">The sequence shown here is derived from an EMBL/GenBank/DDBJ whole genome shotgun (WGS) entry which is preliminary data.</text>
</comment>
<dbReference type="InterPro" id="IPR019587">
    <property type="entry name" value="Polyketide_cyclase/dehydratase"/>
</dbReference>
<evidence type="ECO:0000256" key="8">
    <source>
        <dbReference type="ARBA" id="ARBA00023272"/>
    </source>
</evidence>
<protein>
    <submittedName>
        <fullName evidence="9">Abscisic acid receptor PYR1</fullName>
    </submittedName>
</protein>
<evidence type="ECO:0000256" key="7">
    <source>
        <dbReference type="ARBA" id="ARBA00023242"/>
    </source>
</evidence>
<dbReference type="GO" id="GO:0004864">
    <property type="term" value="F:protein phosphatase inhibitor activity"/>
    <property type="evidence" value="ECO:0007669"/>
    <property type="project" value="UniProtKB-KW"/>
</dbReference>
<keyword evidence="10" id="KW-1185">Reference proteome</keyword>
<reference evidence="10" key="1">
    <citation type="journal article" date="2019" name="Curr. Biol.">
        <title>Genome Sequence of Striga asiatica Provides Insight into the Evolution of Plant Parasitism.</title>
        <authorList>
            <person name="Yoshida S."/>
            <person name="Kim S."/>
            <person name="Wafula E.K."/>
            <person name="Tanskanen J."/>
            <person name="Kim Y.M."/>
            <person name="Honaas L."/>
            <person name="Yang Z."/>
            <person name="Spallek T."/>
            <person name="Conn C.E."/>
            <person name="Ichihashi Y."/>
            <person name="Cheong K."/>
            <person name="Cui S."/>
            <person name="Der J.P."/>
            <person name="Gundlach H."/>
            <person name="Jiao Y."/>
            <person name="Hori C."/>
            <person name="Ishida J.K."/>
            <person name="Kasahara H."/>
            <person name="Kiba T."/>
            <person name="Kim M.S."/>
            <person name="Koo N."/>
            <person name="Laohavisit A."/>
            <person name="Lee Y.H."/>
            <person name="Lumba S."/>
            <person name="McCourt P."/>
            <person name="Mortimer J.C."/>
            <person name="Mutuku J.M."/>
            <person name="Nomura T."/>
            <person name="Sasaki-Sekimoto Y."/>
            <person name="Seto Y."/>
            <person name="Wang Y."/>
            <person name="Wakatake T."/>
            <person name="Sakakibara H."/>
            <person name="Demura T."/>
            <person name="Yamaguchi S."/>
            <person name="Yoneyama K."/>
            <person name="Manabe R.I."/>
            <person name="Nelson D.C."/>
            <person name="Schulman A.H."/>
            <person name="Timko M.P."/>
            <person name="dePamphilis C.W."/>
            <person name="Choi D."/>
            <person name="Shirasu K."/>
        </authorList>
    </citation>
    <scope>NUCLEOTIDE SEQUENCE [LARGE SCALE GENOMIC DNA]</scope>
    <source>
        <strain evidence="10">cv. UVA1</strain>
    </source>
</reference>